<dbReference type="Proteomes" id="UP001168552">
    <property type="component" value="Unassembled WGS sequence"/>
</dbReference>
<keyword evidence="9" id="KW-0645">Protease</keyword>
<feature type="transmembrane region" description="Helical" evidence="6">
    <location>
        <begin position="109"/>
        <end position="128"/>
    </location>
</feature>
<accession>A0ABT8F337</accession>
<evidence type="ECO:0000256" key="6">
    <source>
        <dbReference type="SAM" id="Phobius"/>
    </source>
</evidence>
<keyword evidence="3 6" id="KW-1133">Transmembrane helix</keyword>
<evidence type="ECO:0000256" key="1">
    <source>
        <dbReference type="ARBA" id="ARBA00004141"/>
    </source>
</evidence>
<dbReference type="Pfam" id="PF01694">
    <property type="entry name" value="Rhomboid"/>
    <property type="match status" value="1"/>
</dbReference>
<name>A0ABT8F337_9BACT</name>
<evidence type="ECO:0000259" key="7">
    <source>
        <dbReference type="Pfam" id="PF01694"/>
    </source>
</evidence>
<feature type="domain" description="DUF6576" evidence="8">
    <location>
        <begin position="267"/>
        <end position="300"/>
    </location>
</feature>
<dbReference type="PANTHER" id="PTHR43066">
    <property type="entry name" value="RHOMBOID-RELATED PROTEIN"/>
    <property type="match status" value="1"/>
</dbReference>
<sequence>MSFLDDLKAQFDRPNNALNQLIVINVVIYVVLVLLYLIATITGVEPIFALVYRQFSIPPVFGDFIYRPWTIISYAFAHSITDFFHILFNMLALYWFGRIIQDFLGSPKVINLYVLGALSGAVVYLLAFNTIPYYQERIGFPGMVGASGAVYAIAMAAATLAPNYQFNLLFFGPVRIKYIVGVYILISLVGSTGGNAGGNIAHLGGVLMGYVYIKQLQQGSDWGIWITSFIDWVKGLFQPSARIKVTHRKSTTSGTRTSSSAPKASSSDQAEIDRILDKISERGYEALSKEEKEKLFNASKR</sequence>
<feature type="domain" description="Peptidase S54 rhomboid" evidence="7">
    <location>
        <begin position="68"/>
        <end position="213"/>
    </location>
</feature>
<dbReference type="GO" id="GO:0006508">
    <property type="term" value="P:proteolysis"/>
    <property type="evidence" value="ECO:0007669"/>
    <property type="project" value="UniProtKB-KW"/>
</dbReference>
<keyword evidence="9" id="KW-0378">Hydrolase</keyword>
<evidence type="ECO:0000259" key="8">
    <source>
        <dbReference type="Pfam" id="PF20216"/>
    </source>
</evidence>
<dbReference type="InterPro" id="IPR022764">
    <property type="entry name" value="Peptidase_S54_rhomboid_dom"/>
</dbReference>
<feature type="transmembrane region" description="Helical" evidence="6">
    <location>
        <begin position="168"/>
        <end position="190"/>
    </location>
</feature>
<dbReference type="RefSeq" id="WP_320003245.1">
    <property type="nucleotide sequence ID" value="NZ_JAUHJS010000002.1"/>
</dbReference>
<dbReference type="Gene3D" id="1.20.1540.10">
    <property type="entry name" value="Rhomboid-like"/>
    <property type="match status" value="1"/>
</dbReference>
<evidence type="ECO:0000256" key="5">
    <source>
        <dbReference type="SAM" id="MobiDB-lite"/>
    </source>
</evidence>
<protein>
    <submittedName>
        <fullName evidence="9">Rhomboid family intramembrane serine protease</fullName>
        <ecNumber evidence="9">3.4.21.105</ecNumber>
    </submittedName>
</protein>
<feature type="transmembrane region" description="Helical" evidence="6">
    <location>
        <begin position="140"/>
        <end position="161"/>
    </location>
</feature>
<dbReference type="EMBL" id="JAUHJS010000002">
    <property type="protein sequence ID" value="MDN4164718.1"/>
    <property type="molecule type" value="Genomic_DNA"/>
</dbReference>
<reference evidence="9" key="1">
    <citation type="submission" date="2023-06" db="EMBL/GenBank/DDBJ databases">
        <title>Cytophagales bacterium Strain LB-30, isolated from soil.</title>
        <authorList>
            <person name="Liu B."/>
        </authorList>
    </citation>
    <scope>NUCLEOTIDE SEQUENCE</scope>
    <source>
        <strain evidence="9">LB-30</strain>
    </source>
</reference>
<dbReference type="EC" id="3.4.21.105" evidence="9"/>
<dbReference type="InterPro" id="IPR035952">
    <property type="entry name" value="Rhomboid-like_sf"/>
</dbReference>
<evidence type="ECO:0000313" key="10">
    <source>
        <dbReference type="Proteomes" id="UP001168552"/>
    </source>
</evidence>
<proteinExistence type="predicted"/>
<dbReference type="SUPFAM" id="SSF144091">
    <property type="entry name" value="Rhomboid-like"/>
    <property type="match status" value="1"/>
</dbReference>
<dbReference type="PANTHER" id="PTHR43066:SF11">
    <property type="entry name" value="PEPTIDASE S54 RHOMBOID DOMAIN-CONTAINING PROTEIN"/>
    <property type="match status" value="1"/>
</dbReference>
<keyword evidence="4 6" id="KW-0472">Membrane</keyword>
<feature type="transmembrane region" description="Helical" evidence="6">
    <location>
        <begin position="21"/>
        <end position="51"/>
    </location>
</feature>
<gene>
    <name evidence="9" type="ORF">QWY31_04345</name>
</gene>
<comment type="subcellular location">
    <subcellularLocation>
        <location evidence="1">Membrane</location>
        <topology evidence="1">Multi-pass membrane protein</topology>
    </subcellularLocation>
</comment>
<keyword evidence="2 6" id="KW-0812">Transmembrane</keyword>
<feature type="transmembrane region" description="Helical" evidence="6">
    <location>
        <begin position="71"/>
        <end position="97"/>
    </location>
</feature>
<keyword evidence="10" id="KW-1185">Reference proteome</keyword>
<organism evidence="9 10">
    <name type="scientific">Shiella aurantiaca</name>
    <dbReference type="NCBI Taxonomy" id="3058365"/>
    <lineage>
        <taxon>Bacteria</taxon>
        <taxon>Pseudomonadati</taxon>
        <taxon>Bacteroidota</taxon>
        <taxon>Cytophagia</taxon>
        <taxon>Cytophagales</taxon>
        <taxon>Shiellaceae</taxon>
        <taxon>Shiella</taxon>
    </lineage>
</organism>
<comment type="caution">
    <text evidence="9">The sequence shown here is derived from an EMBL/GenBank/DDBJ whole genome shotgun (WGS) entry which is preliminary data.</text>
</comment>
<evidence type="ECO:0000256" key="4">
    <source>
        <dbReference type="ARBA" id="ARBA00023136"/>
    </source>
</evidence>
<dbReference type="GO" id="GO:0008233">
    <property type="term" value="F:peptidase activity"/>
    <property type="evidence" value="ECO:0007669"/>
    <property type="project" value="UniProtKB-KW"/>
</dbReference>
<evidence type="ECO:0000313" key="9">
    <source>
        <dbReference type="EMBL" id="MDN4164718.1"/>
    </source>
</evidence>
<dbReference type="Pfam" id="PF20216">
    <property type="entry name" value="DUF6576"/>
    <property type="match status" value="1"/>
</dbReference>
<feature type="compositionally biased region" description="Low complexity" evidence="5">
    <location>
        <begin position="251"/>
        <end position="267"/>
    </location>
</feature>
<feature type="region of interest" description="Disordered" evidence="5">
    <location>
        <begin position="247"/>
        <end position="272"/>
    </location>
</feature>
<evidence type="ECO:0000256" key="3">
    <source>
        <dbReference type="ARBA" id="ARBA00022989"/>
    </source>
</evidence>
<dbReference type="InterPro" id="IPR046483">
    <property type="entry name" value="DUF6576"/>
</dbReference>
<evidence type="ECO:0000256" key="2">
    <source>
        <dbReference type="ARBA" id="ARBA00022692"/>
    </source>
</evidence>